<dbReference type="Pfam" id="PF00732">
    <property type="entry name" value="GMC_oxred_N"/>
    <property type="match status" value="1"/>
</dbReference>
<dbReference type="SUPFAM" id="SSF51905">
    <property type="entry name" value="FAD/NAD(P)-binding domain"/>
    <property type="match status" value="1"/>
</dbReference>
<dbReference type="Proteomes" id="UP000276029">
    <property type="component" value="Unassembled WGS sequence"/>
</dbReference>
<dbReference type="KEGG" id="smic:SmB9_32870"/>
<comment type="cofactor">
    <cofactor evidence="1 5">
        <name>FAD</name>
        <dbReference type="ChEBI" id="CHEBI:57692"/>
    </cofactor>
</comment>
<evidence type="ECO:0000313" key="11">
    <source>
        <dbReference type="Proteomes" id="UP000275727"/>
    </source>
</evidence>
<evidence type="ECO:0000313" key="9">
    <source>
        <dbReference type="EMBL" id="BBE35629.1"/>
    </source>
</evidence>
<evidence type="ECO:0000313" key="12">
    <source>
        <dbReference type="Proteomes" id="UP000276029"/>
    </source>
</evidence>
<organism evidence="9 11">
    <name type="scientific">Sphingosinicella microcystinivorans</name>
    <dbReference type="NCBI Taxonomy" id="335406"/>
    <lineage>
        <taxon>Bacteria</taxon>
        <taxon>Pseudomonadati</taxon>
        <taxon>Pseudomonadota</taxon>
        <taxon>Alphaproteobacteria</taxon>
        <taxon>Sphingomonadales</taxon>
        <taxon>Sphingosinicellaceae</taxon>
        <taxon>Sphingosinicella</taxon>
    </lineage>
</organism>
<reference evidence="10 12" key="2">
    <citation type="submission" date="2018-10" db="EMBL/GenBank/DDBJ databases">
        <title>Genomic Encyclopedia of Type Strains, Phase IV (KMG-IV): sequencing the most valuable type-strain genomes for metagenomic binning, comparative biology and taxonomic classification.</title>
        <authorList>
            <person name="Goeker M."/>
        </authorList>
    </citation>
    <scope>NUCLEOTIDE SEQUENCE [LARGE SCALE GENOMIC DNA]</scope>
    <source>
        <strain evidence="10 12">DSM 19791</strain>
    </source>
</reference>
<dbReference type="SUPFAM" id="SSF54373">
    <property type="entry name" value="FAD-linked reductases, C-terminal domain"/>
    <property type="match status" value="1"/>
</dbReference>
<dbReference type="Pfam" id="PF05199">
    <property type="entry name" value="GMC_oxred_C"/>
    <property type="match status" value="1"/>
</dbReference>
<dbReference type="GO" id="GO:0016614">
    <property type="term" value="F:oxidoreductase activity, acting on CH-OH group of donors"/>
    <property type="evidence" value="ECO:0007669"/>
    <property type="project" value="InterPro"/>
</dbReference>
<evidence type="ECO:0000313" key="10">
    <source>
        <dbReference type="EMBL" id="RKS86325.1"/>
    </source>
</evidence>
<dbReference type="PANTHER" id="PTHR11552:SF147">
    <property type="entry name" value="CHOLINE DEHYDROGENASE, MITOCHONDRIAL"/>
    <property type="match status" value="1"/>
</dbReference>
<evidence type="ECO:0000256" key="1">
    <source>
        <dbReference type="ARBA" id="ARBA00001974"/>
    </source>
</evidence>
<evidence type="ECO:0000259" key="8">
    <source>
        <dbReference type="PROSITE" id="PS00624"/>
    </source>
</evidence>
<reference evidence="9 11" key="1">
    <citation type="submission" date="2018-06" db="EMBL/GenBank/DDBJ databases">
        <title>Complete Genome Sequence of the Microcystin-Degrading Bacterium Sphingosinicella microcystinivorans Strain B-9.</title>
        <authorList>
            <person name="Jin H."/>
            <person name="Nishizawa T."/>
            <person name="Guo Y."/>
            <person name="Nishizawa A."/>
            <person name="Park H."/>
            <person name="Kato H."/>
            <person name="Tsuji K."/>
            <person name="Harada K."/>
        </authorList>
    </citation>
    <scope>NUCLEOTIDE SEQUENCE [LARGE SCALE GENOMIC DNA]</scope>
    <source>
        <strain evidence="9 11">B9</strain>
    </source>
</reference>
<gene>
    <name evidence="10" type="ORF">DFR51_3028</name>
    <name evidence="9" type="ORF">SmB9_32870</name>
</gene>
<evidence type="ECO:0000256" key="3">
    <source>
        <dbReference type="ARBA" id="ARBA00022630"/>
    </source>
</evidence>
<dbReference type="GO" id="GO:0050660">
    <property type="term" value="F:flavin adenine dinucleotide binding"/>
    <property type="evidence" value="ECO:0007669"/>
    <property type="project" value="InterPro"/>
</dbReference>
<dbReference type="Gene3D" id="3.50.50.60">
    <property type="entry name" value="FAD/NAD(P)-binding domain"/>
    <property type="match status" value="1"/>
</dbReference>
<dbReference type="InterPro" id="IPR007867">
    <property type="entry name" value="GMC_OxRtase_C"/>
</dbReference>
<accession>A0AAD1D8M7</accession>
<dbReference type="InterPro" id="IPR012132">
    <property type="entry name" value="GMC_OxRdtase"/>
</dbReference>
<dbReference type="InterPro" id="IPR000172">
    <property type="entry name" value="GMC_OxRdtase_N"/>
</dbReference>
<dbReference type="EMBL" id="RBWX01000010">
    <property type="protein sequence ID" value="RKS86325.1"/>
    <property type="molecule type" value="Genomic_DNA"/>
</dbReference>
<feature type="domain" description="Glucose-methanol-choline oxidoreductase N-terminal" evidence="7">
    <location>
        <begin position="91"/>
        <end position="114"/>
    </location>
</feature>
<evidence type="ECO:0000259" key="7">
    <source>
        <dbReference type="PROSITE" id="PS00623"/>
    </source>
</evidence>
<sequence length="550" mass="59559">MRDAGATEADGGQFDYVICGAGAAGCVVANRLSADPRISVLLIEAGPSDKGWLTDMPRGFAKLLLNQRRARYFQTGPDNGAKPGGEMWSRGRMLGGSSSINGMLYFHGLPQDYDNWEALGNEGWGWDRIGAIFRQMEDHVLGAGEARGAGGPVKVTINPERSPLMDEVIRAGGALGWDMVDDLNEPAGDRIGYTPFNIGKAKRSGSSQAFLHPVMSRPNLTVLTGTLVQRVVFEGRRAVGVVADGGSGSTRYLAGREVILAGGALQTPQLLELSGIGSAERLKEHGIEVLHNSPGVGENMREHCLIIMQRRLKKEWSLNREFSGWRAPFNVARWFALQNGPMAFPGFDAAALIACDPAATHPDCHLIFSRTSMDLRSWDGWTKGPQLEALPGMQLMGYPSQPRSQGSVHITSADPAAAPQIRVNYLTDEYDRQVSIHMFRKMRALIEHPSLADIVGEETIPGAKVESDDEILDAFATYSGPGYHACGTARMGSDLMAVVDNRLRVHGVEALRVVDISIFPTQTSQNTGAPAMAVAWRAADIINEDRQRAA</sequence>
<evidence type="ECO:0000256" key="2">
    <source>
        <dbReference type="ARBA" id="ARBA00010790"/>
    </source>
</evidence>
<evidence type="ECO:0000256" key="4">
    <source>
        <dbReference type="ARBA" id="ARBA00022827"/>
    </source>
</evidence>
<dbReference type="PROSITE" id="PS00623">
    <property type="entry name" value="GMC_OXRED_1"/>
    <property type="match status" value="1"/>
</dbReference>
<name>A0AAD1D8M7_SPHMI</name>
<evidence type="ECO:0000256" key="5">
    <source>
        <dbReference type="PIRSR" id="PIRSR000137-2"/>
    </source>
</evidence>
<dbReference type="Proteomes" id="UP000275727">
    <property type="component" value="Chromosome"/>
</dbReference>
<protein>
    <submittedName>
        <fullName evidence="10">Choline dehydrogenase-like flavoprotein</fullName>
    </submittedName>
    <submittedName>
        <fullName evidence="9">GMC oxidoreductase</fullName>
    </submittedName>
</protein>
<dbReference type="InterPro" id="IPR036188">
    <property type="entry name" value="FAD/NAD-bd_sf"/>
</dbReference>
<keyword evidence="4 5" id="KW-0274">FAD</keyword>
<dbReference type="Gene3D" id="3.30.560.10">
    <property type="entry name" value="Glucose Oxidase, domain 3"/>
    <property type="match status" value="1"/>
</dbReference>
<dbReference type="RefSeq" id="WP_121052654.1">
    <property type="nucleotide sequence ID" value="NZ_AP018711.1"/>
</dbReference>
<dbReference type="PROSITE" id="PS00624">
    <property type="entry name" value="GMC_OXRED_2"/>
    <property type="match status" value="1"/>
</dbReference>
<dbReference type="EMBL" id="AP018711">
    <property type="protein sequence ID" value="BBE35629.1"/>
    <property type="molecule type" value="Genomic_DNA"/>
</dbReference>
<dbReference type="AlphaFoldDB" id="A0AAD1D8M7"/>
<keyword evidence="12" id="KW-1185">Reference proteome</keyword>
<feature type="domain" description="Glucose-methanol-choline oxidoreductase N-terminal" evidence="8">
    <location>
        <begin position="263"/>
        <end position="277"/>
    </location>
</feature>
<comment type="similarity">
    <text evidence="2 6">Belongs to the GMC oxidoreductase family.</text>
</comment>
<dbReference type="PROSITE" id="PS51257">
    <property type="entry name" value="PROKAR_LIPOPROTEIN"/>
    <property type="match status" value="1"/>
</dbReference>
<keyword evidence="3 6" id="KW-0285">Flavoprotein</keyword>
<proteinExistence type="inferred from homology"/>
<evidence type="ECO:0000256" key="6">
    <source>
        <dbReference type="RuleBase" id="RU003968"/>
    </source>
</evidence>
<feature type="binding site" evidence="5">
    <location>
        <position position="228"/>
    </location>
    <ligand>
        <name>FAD</name>
        <dbReference type="ChEBI" id="CHEBI:57692"/>
    </ligand>
</feature>
<dbReference type="PANTHER" id="PTHR11552">
    <property type="entry name" value="GLUCOSE-METHANOL-CHOLINE GMC OXIDOREDUCTASE"/>
    <property type="match status" value="1"/>
</dbReference>
<dbReference type="PIRSF" id="PIRSF000137">
    <property type="entry name" value="Alcohol_oxidase"/>
    <property type="match status" value="1"/>
</dbReference>